<keyword evidence="2" id="KW-1185">Reference proteome</keyword>
<gene>
    <name evidence="1" type="ORF">GO988_17295</name>
</gene>
<dbReference type="RefSeq" id="WP_157567841.1">
    <property type="nucleotide sequence ID" value="NZ_WQKZ01000004.1"/>
</dbReference>
<reference evidence="1 2" key="1">
    <citation type="submission" date="2019-12" db="EMBL/GenBank/DDBJ databases">
        <title>Hymenobacter sp. HMF4947 Genome sequencing and assembly.</title>
        <authorList>
            <person name="Kang H."/>
            <person name="Cha I."/>
            <person name="Kim H."/>
            <person name="Joh K."/>
        </authorList>
    </citation>
    <scope>NUCLEOTIDE SEQUENCE [LARGE SCALE GENOMIC DNA]</scope>
    <source>
        <strain evidence="1 2">HMF4947</strain>
    </source>
</reference>
<evidence type="ECO:0000313" key="1">
    <source>
        <dbReference type="EMBL" id="MVN78088.1"/>
    </source>
</evidence>
<protein>
    <submittedName>
        <fullName evidence="1">Uncharacterized protein</fullName>
    </submittedName>
</protein>
<organism evidence="1 2">
    <name type="scientific">Hymenobacter ginkgonis</name>
    <dbReference type="NCBI Taxonomy" id="2682976"/>
    <lineage>
        <taxon>Bacteria</taxon>
        <taxon>Pseudomonadati</taxon>
        <taxon>Bacteroidota</taxon>
        <taxon>Cytophagia</taxon>
        <taxon>Cytophagales</taxon>
        <taxon>Hymenobacteraceae</taxon>
        <taxon>Hymenobacter</taxon>
    </lineage>
</organism>
<dbReference type="EMBL" id="WQKZ01000004">
    <property type="protein sequence ID" value="MVN78088.1"/>
    <property type="molecule type" value="Genomic_DNA"/>
</dbReference>
<sequence length="97" mass="10426">MLVSSLTPAEALIQFDKDAAYIESLTAAKVPTLTIDADPDGEGTEEPISLTFLKEEGLARVKEVLLAEVRRSQRLLEEELAAGITPTHYAPASCPNS</sequence>
<name>A0A7K1TI45_9BACT</name>
<dbReference type="Proteomes" id="UP000441336">
    <property type="component" value="Unassembled WGS sequence"/>
</dbReference>
<comment type="caution">
    <text evidence="1">The sequence shown here is derived from an EMBL/GenBank/DDBJ whole genome shotgun (WGS) entry which is preliminary data.</text>
</comment>
<evidence type="ECO:0000313" key="2">
    <source>
        <dbReference type="Proteomes" id="UP000441336"/>
    </source>
</evidence>
<accession>A0A7K1TI45</accession>
<dbReference type="AlphaFoldDB" id="A0A7K1TI45"/>
<proteinExistence type="predicted"/>